<name>A0ABW6B2P2_9SPHI</name>
<evidence type="ECO:0000313" key="1">
    <source>
        <dbReference type="EMBL" id="MFD2962110.1"/>
    </source>
</evidence>
<reference evidence="2" key="1">
    <citation type="journal article" date="2019" name="Int. J. Syst. Evol. Microbiol.">
        <title>The Global Catalogue of Microorganisms (GCM) 10K type strain sequencing project: providing services to taxonomists for standard genome sequencing and annotation.</title>
        <authorList>
            <consortium name="The Broad Institute Genomics Platform"/>
            <consortium name="The Broad Institute Genome Sequencing Center for Infectious Disease"/>
            <person name="Wu L."/>
            <person name="Ma J."/>
        </authorList>
    </citation>
    <scope>NUCLEOTIDE SEQUENCE [LARGE SCALE GENOMIC DNA]</scope>
    <source>
        <strain evidence="2">KCTC 23098</strain>
    </source>
</reference>
<dbReference type="RefSeq" id="WP_377610344.1">
    <property type="nucleotide sequence ID" value="NZ_JBHUPA010000006.1"/>
</dbReference>
<comment type="caution">
    <text evidence="1">The sequence shown here is derived from an EMBL/GenBank/DDBJ whole genome shotgun (WGS) entry which is preliminary data.</text>
</comment>
<proteinExistence type="predicted"/>
<organism evidence="1 2">
    <name type="scientific">Olivibacter jilunii</name>
    <dbReference type="NCBI Taxonomy" id="985016"/>
    <lineage>
        <taxon>Bacteria</taxon>
        <taxon>Pseudomonadati</taxon>
        <taxon>Bacteroidota</taxon>
        <taxon>Sphingobacteriia</taxon>
        <taxon>Sphingobacteriales</taxon>
        <taxon>Sphingobacteriaceae</taxon>
        <taxon>Olivibacter</taxon>
    </lineage>
</organism>
<evidence type="ECO:0000313" key="2">
    <source>
        <dbReference type="Proteomes" id="UP001597560"/>
    </source>
</evidence>
<protein>
    <submittedName>
        <fullName evidence="1">Uncharacterized protein</fullName>
    </submittedName>
</protein>
<gene>
    <name evidence="1" type="ORF">ACFS6J_09965</name>
</gene>
<dbReference type="Proteomes" id="UP001597560">
    <property type="component" value="Unassembled WGS sequence"/>
</dbReference>
<sequence length="41" mass="4798">MSNPTAVRYSWSDNPDVNLFNKEGLPAVPFKTDDWKWITEK</sequence>
<accession>A0ABW6B2P2</accession>
<keyword evidence="2" id="KW-1185">Reference proteome</keyword>
<dbReference type="EMBL" id="JBHUPA010000006">
    <property type="protein sequence ID" value="MFD2962110.1"/>
    <property type="molecule type" value="Genomic_DNA"/>
</dbReference>